<evidence type="ECO:0000313" key="2">
    <source>
        <dbReference type="EMBL" id="BDE05879.1"/>
    </source>
</evidence>
<organism evidence="2 3">
    <name type="scientific">Vulcanimicrobium alpinum</name>
    <dbReference type="NCBI Taxonomy" id="3016050"/>
    <lineage>
        <taxon>Bacteria</taxon>
        <taxon>Bacillati</taxon>
        <taxon>Vulcanimicrobiota</taxon>
        <taxon>Vulcanimicrobiia</taxon>
        <taxon>Vulcanimicrobiales</taxon>
        <taxon>Vulcanimicrobiaceae</taxon>
        <taxon>Vulcanimicrobium</taxon>
    </lineage>
</organism>
<feature type="compositionally biased region" description="Basic and acidic residues" evidence="1">
    <location>
        <begin position="25"/>
        <end position="39"/>
    </location>
</feature>
<feature type="region of interest" description="Disordered" evidence="1">
    <location>
        <begin position="25"/>
        <end position="59"/>
    </location>
</feature>
<name>A0AAN2C926_UNVUL</name>
<feature type="compositionally biased region" description="Basic and acidic residues" evidence="1">
    <location>
        <begin position="85"/>
        <end position="97"/>
    </location>
</feature>
<keyword evidence="3" id="KW-1185">Reference proteome</keyword>
<feature type="region of interest" description="Disordered" evidence="1">
    <location>
        <begin position="85"/>
        <end position="118"/>
    </location>
</feature>
<dbReference type="KEGG" id="vab:WPS_11550"/>
<accession>A0AAN2C926</accession>
<dbReference type="AlphaFoldDB" id="A0AAN2C926"/>
<sequence>MHVERDRDRVEQRLRDDLAVRCDDERAGAERPRFVDERPQTFGGEDTQSAHAGGTLGGRCDEPVAASGGAIRLRDDADDVVTFRNRVEDRDRERAGPEDEELQRAPAATASASATSSSVTAGRMFFAVSM</sequence>
<feature type="compositionally biased region" description="Low complexity" evidence="1">
    <location>
        <begin position="105"/>
        <end position="118"/>
    </location>
</feature>
<evidence type="ECO:0000313" key="3">
    <source>
        <dbReference type="Proteomes" id="UP001317532"/>
    </source>
</evidence>
<proteinExistence type="predicted"/>
<dbReference type="EMBL" id="AP025523">
    <property type="protein sequence ID" value="BDE05879.1"/>
    <property type="molecule type" value="Genomic_DNA"/>
</dbReference>
<reference evidence="2 3" key="1">
    <citation type="journal article" date="2022" name="ISME Commun">
        <title>Vulcanimicrobium alpinus gen. nov. sp. nov., the first cultivated representative of the candidate phylum 'Eremiobacterota', is a metabolically versatile aerobic anoxygenic phototroph.</title>
        <authorList>
            <person name="Yabe S."/>
            <person name="Muto K."/>
            <person name="Abe K."/>
            <person name="Yokota A."/>
            <person name="Staudigel H."/>
            <person name="Tebo B.M."/>
        </authorList>
    </citation>
    <scope>NUCLEOTIDE SEQUENCE [LARGE SCALE GENOMIC DNA]</scope>
    <source>
        <strain evidence="2 3">WC8-2</strain>
    </source>
</reference>
<protein>
    <submittedName>
        <fullName evidence="2">Uncharacterized protein</fullName>
    </submittedName>
</protein>
<dbReference type="Proteomes" id="UP001317532">
    <property type="component" value="Chromosome"/>
</dbReference>
<gene>
    <name evidence="2" type="ORF">WPS_11550</name>
</gene>
<evidence type="ECO:0000256" key="1">
    <source>
        <dbReference type="SAM" id="MobiDB-lite"/>
    </source>
</evidence>